<keyword evidence="3 4" id="KW-0288">FMN</keyword>
<feature type="binding site" evidence="3">
    <location>
        <position position="287"/>
    </location>
    <ligand>
        <name>CTP</name>
        <dbReference type="ChEBI" id="CHEBI:37563"/>
    </ligand>
</feature>
<proteinExistence type="inferred from homology"/>
<dbReference type="KEGG" id="ols:Olsu_0924"/>
<protein>
    <recommendedName>
        <fullName evidence="3">Coenzyme A biosynthesis bifunctional protein CoaBC</fullName>
    </recommendedName>
    <alternativeName>
        <fullName evidence="3">DNA/pantothenate metabolism flavoprotein</fullName>
    </alternativeName>
    <alternativeName>
        <fullName evidence="3">Phosphopantothenoylcysteine synthetase/decarboxylase</fullName>
        <shortName evidence="3">PPCS-PPCDC</shortName>
    </alternativeName>
    <domain>
        <recommendedName>
            <fullName evidence="3">Phosphopantothenoylcysteine decarboxylase</fullName>
            <shortName evidence="3">PPC decarboxylase</shortName>
            <shortName evidence="3">PPC-DC</shortName>
            <ecNumber evidence="3">4.1.1.36</ecNumber>
        </recommendedName>
        <alternativeName>
            <fullName evidence="3">CoaC</fullName>
        </alternativeName>
    </domain>
    <domain>
        <recommendedName>
            <fullName evidence="3">Phosphopantothenate--cysteine ligase</fullName>
            <ecNumber evidence="3">6.3.2.5</ecNumber>
        </recommendedName>
        <alternativeName>
            <fullName evidence="3">CoaB</fullName>
        </alternativeName>
        <alternativeName>
            <fullName evidence="3">Phosphopantothenoylcysteine synthetase</fullName>
            <shortName evidence="3">PPC synthetase</shortName>
            <shortName evidence="3">PPC-S</shortName>
        </alternativeName>
    </domain>
</protein>
<feature type="region of interest" description="Phosphopantothenoylcysteine decarboxylase" evidence="3">
    <location>
        <begin position="1"/>
        <end position="188"/>
    </location>
</feature>
<dbReference type="InterPro" id="IPR035929">
    <property type="entry name" value="CoaB-like_sf"/>
</dbReference>
<dbReference type="PANTHER" id="PTHR14359">
    <property type="entry name" value="HOMO-OLIGOMERIC FLAVIN CONTAINING CYS DECARBOXYLASE FAMILY"/>
    <property type="match status" value="1"/>
</dbReference>
<dbReference type="GO" id="GO:0004633">
    <property type="term" value="F:phosphopantothenoylcysteine decarboxylase activity"/>
    <property type="evidence" value="ECO:0007669"/>
    <property type="project" value="UniProtKB-UniRule"/>
</dbReference>
<comment type="cofactor">
    <cofactor evidence="3">
        <name>FMN</name>
        <dbReference type="ChEBI" id="CHEBI:58210"/>
    </cofactor>
    <text evidence="3">Binds 1 FMN per subunit.</text>
</comment>
<dbReference type="GO" id="GO:0015937">
    <property type="term" value="P:coenzyme A biosynthetic process"/>
    <property type="evidence" value="ECO:0007669"/>
    <property type="project" value="UniProtKB-UniRule"/>
</dbReference>
<keyword evidence="2 3" id="KW-0456">Lyase</keyword>
<dbReference type="GO" id="GO:0015941">
    <property type="term" value="P:pantothenate catabolic process"/>
    <property type="evidence" value="ECO:0007669"/>
    <property type="project" value="InterPro"/>
</dbReference>
<dbReference type="EC" id="6.3.2.5" evidence="3"/>
<keyword evidence="3" id="KW-0460">Magnesium</keyword>
<dbReference type="InterPro" id="IPR036551">
    <property type="entry name" value="Flavin_trans-like"/>
</dbReference>
<dbReference type="Gene3D" id="3.40.50.1950">
    <property type="entry name" value="Flavin prenyltransferase-like"/>
    <property type="match status" value="1"/>
</dbReference>
<comment type="catalytic activity">
    <reaction evidence="3 4">
        <text>(R)-4'-phosphopantothenate + L-cysteine + CTP = N-[(R)-4-phosphopantothenoyl]-L-cysteine + CMP + diphosphate + H(+)</text>
        <dbReference type="Rhea" id="RHEA:19397"/>
        <dbReference type="ChEBI" id="CHEBI:10986"/>
        <dbReference type="ChEBI" id="CHEBI:15378"/>
        <dbReference type="ChEBI" id="CHEBI:33019"/>
        <dbReference type="ChEBI" id="CHEBI:35235"/>
        <dbReference type="ChEBI" id="CHEBI:37563"/>
        <dbReference type="ChEBI" id="CHEBI:59458"/>
        <dbReference type="ChEBI" id="CHEBI:60377"/>
        <dbReference type="EC" id="6.3.2.5"/>
    </reaction>
</comment>
<name>E1R071_OLSUV</name>
<evidence type="ECO:0000259" key="5">
    <source>
        <dbReference type="Pfam" id="PF02441"/>
    </source>
</evidence>
<dbReference type="HOGENOM" id="CLU_033319_0_1_11"/>
<gene>
    <name evidence="3" type="primary">coaBC</name>
    <name evidence="7" type="ordered locus">Olsu_0924</name>
</gene>
<organism evidence="7 8">
    <name type="scientific">Olsenella uli (strain ATCC 49627 / DSM 7084 / CCUG 31166 / CIP 109912 / JCM 12494 / LMG 11480 / NCIMB 702895 / VPI D76D-27C)</name>
    <name type="common">Lactobacillus uli</name>
    <dbReference type="NCBI Taxonomy" id="633147"/>
    <lineage>
        <taxon>Bacteria</taxon>
        <taxon>Bacillati</taxon>
        <taxon>Actinomycetota</taxon>
        <taxon>Coriobacteriia</taxon>
        <taxon>Coriobacteriales</taxon>
        <taxon>Atopobiaceae</taxon>
        <taxon>Olsenella</taxon>
    </lineage>
</organism>
<dbReference type="RefSeq" id="WP_013251787.1">
    <property type="nucleotide sequence ID" value="NC_014363.1"/>
</dbReference>
<feature type="binding site" evidence="3">
    <location>
        <position position="336"/>
    </location>
    <ligand>
        <name>CTP</name>
        <dbReference type="ChEBI" id="CHEBI:37563"/>
    </ligand>
</feature>
<dbReference type="AlphaFoldDB" id="E1R071"/>
<feature type="binding site" evidence="3">
    <location>
        <position position="322"/>
    </location>
    <ligand>
        <name>CTP</name>
        <dbReference type="ChEBI" id="CHEBI:37563"/>
    </ligand>
</feature>
<keyword evidence="1 3" id="KW-0210">Decarboxylase</keyword>
<comment type="function">
    <text evidence="4">Catalyzes two steps in the biosynthesis of coenzyme A. In the first step cysteine is conjugated to 4'-phosphopantothenate to form 4-phosphopantothenoylcysteine, in the latter compound is decarboxylated to form 4'-phosphopantotheine.</text>
</comment>
<dbReference type="SUPFAM" id="SSF102645">
    <property type="entry name" value="CoaB-like"/>
    <property type="match status" value="1"/>
</dbReference>
<comment type="similarity">
    <text evidence="3 4">In the N-terminal section; belongs to the HFCD (homo-oligomeric flavin containing Cys decarboxylase) superfamily.</text>
</comment>
<comment type="cofactor">
    <cofactor evidence="3">
        <name>Mg(2+)</name>
        <dbReference type="ChEBI" id="CHEBI:18420"/>
    </cofactor>
</comment>
<feature type="domain" description="DNA/pantothenate metabolism flavoprotein C-terminal" evidence="6">
    <location>
        <begin position="184"/>
        <end position="393"/>
    </location>
</feature>
<dbReference type="Pfam" id="PF02441">
    <property type="entry name" value="Flavoprotein"/>
    <property type="match status" value="1"/>
</dbReference>
<dbReference type="PATRIC" id="fig|633147.7.peg.623"/>
<dbReference type="Pfam" id="PF04127">
    <property type="entry name" value="DFP"/>
    <property type="match status" value="1"/>
</dbReference>
<dbReference type="InterPro" id="IPR003382">
    <property type="entry name" value="Flavoprotein"/>
</dbReference>
<dbReference type="GO" id="GO:0046872">
    <property type="term" value="F:metal ion binding"/>
    <property type="evidence" value="ECO:0007669"/>
    <property type="project" value="UniProtKB-KW"/>
</dbReference>
<dbReference type="eggNOG" id="COG0452">
    <property type="taxonomic scope" value="Bacteria"/>
</dbReference>
<evidence type="ECO:0000313" key="7">
    <source>
        <dbReference type="EMBL" id="ADK68035.1"/>
    </source>
</evidence>
<feature type="domain" description="Flavoprotein" evidence="5">
    <location>
        <begin position="5"/>
        <end position="173"/>
    </location>
</feature>
<feature type="binding site" evidence="3">
    <location>
        <position position="340"/>
    </location>
    <ligand>
        <name>CTP</name>
        <dbReference type="ChEBI" id="CHEBI:37563"/>
    </ligand>
</feature>
<keyword evidence="8" id="KW-1185">Reference proteome</keyword>
<keyword evidence="3" id="KW-0479">Metal-binding</keyword>
<comment type="similarity">
    <text evidence="3 4">In the C-terminal section; belongs to the PPC synthetase family.</text>
</comment>
<evidence type="ECO:0000256" key="3">
    <source>
        <dbReference type="HAMAP-Rule" id="MF_02225"/>
    </source>
</evidence>
<dbReference type="GO" id="GO:0004632">
    <property type="term" value="F:phosphopantothenate--cysteine ligase activity"/>
    <property type="evidence" value="ECO:0007669"/>
    <property type="project" value="UniProtKB-UniRule"/>
</dbReference>
<reference evidence="7 8" key="1">
    <citation type="journal article" date="2010" name="Stand. Genomic Sci.">
        <title>Complete genome sequence of Olsenella uli type strain (VPI D76D-27C).</title>
        <authorList>
            <person name="Goker M."/>
            <person name="Held B."/>
            <person name="Lucas S."/>
            <person name="Nolan M."/>
            <person name="Yasawong M."/>
            <person name="Glavina Del Rio T."/>
            <person name="Tice H."/>
            <person name="Cheng J.F."/>
            <person name="Bruce D."/>
            <person name="Detter J.C."/>
            <person name="Tapia R."/>
            <person name="Han C."/>
            <person name="Goodwin L."/>
            <person name="Pitluck S."/>
            <person name="Liolios K."/>
            <person name="Ivanova N."/>
            <person name="Mavromatis K."/>
            <person name="Mikhailova N."/>
            <person name="Pati A."/>
            <person name="Chen A."/>
            <person name="Palaniappan K."/>
            <person name="Land M."/>
            <person name="Hauser L."/>
            <person name="Chang Y.J."/>
            <person name="Jeffries C.D."/>
            <person name="Rohde M."/>
            <person name="Sikorski J."/>
            <person name="Pukall R."/>
            <person name="Woyke T."/>
            <person name="Bristow J."/>
            <person name="Eisen J.A."/>
            <person name="Markowitz V."/>
            <person name="Hugenholtz P."/>
            <person name="Kyrpides N.C."/>
            <person name="Klenk H.P."/>
            <person name="Lapidus A."/>
        </authorList>
    </citation>
    <scope>NUCLEOTIDE SEQUENCE [LARGE SCALE GENOMIC DNA]</scope>
    <source>
        <strain evidence="8">ATCC 49627 / DSM 7084 / CIP 109912 / JCM 12494 / NCIMB 702895 / VPI D76D-27C</strain>
    </source>
</reference>
<dbReference type="PANTHER" id="PTHR14359:SF6">
    <property type="entry name" value="PHOSPHOPANTOTHENOYLCYSTEINE DECARBOXYLASE"/>
    <property type="match status" value="1"/>
</dbReference>
<keyword evidence="3 4" id="KW-0436">Ligase</keyword>
<dbReference type="OrthoDB" id="9802554at2"/>
<comment type="caution">
    <text evidence="3">Lacks conserved residue(s) required for the propagation of feature annotation.</text>
</comment>
<evidence type="ECO:0000256" key="2">
    <source>
        <dbReference type="ARBA" id="ARBA00023239"/>
    </source>
</evidence>
<dbReference type="InterPro" id="IPR007085">
    <property type="entry name" value="DNA/pantothenate-metab_flavo_C"/>
</dbReference>
<keyword evidence="3 4" id="KW-0285">Flavoprotein</keyword>
<sequence>MSGRNVALAVCGGIAAYKACEVLRGLQRGGCDVRVAMTADAERFVGATTFEALSHHEVVNDLYACHETAIPHIALADFADLCVVVPATANVLAKMAAGIADDALTSALLAMRCPLLVAPAMNVHMWHNPATQANVELLRSRGISFVGPREGHLACGYEGEGKLASANEVVSASLARLDARAQDLAGIRVLVTAGPTHEAIDAVRYIANSSTGKMGLAITREALARGAQVTLVCGPVAERMPEGAQVVPVISAAQMHAAAERAFAEADVAICAAAVADYTPAHPSTHKLKKDRSPLDVIELVETADILKSLSAEKGSRVVVGFAAETDDLIGNARSKLSRKGCDLIVANDVSRPDSTFGSDTDRVAFVWPDRTEQLETLPLDEVARELLDRVRDLAGA</sequence>
<comment type="function">
    <text evidence="3">Catalyzes two sequential steps in the biosynthesis of coenzyme A. In the first step cysteine is conjugated to 4'-phosphopantothenate to form 4-phosphopantothenoylcysteine. In the second step the latter compound is decarboxylated to form 4'-phosphopantotheine.</text>
</comment>
<dbReference type="SUPFAM" id="SSF52507">
    <property type="entry name" value="Homo-oligomeric flavin-containing Cys decarboxylases, HFCD"/>
    <property type="match status" value="1"/>
</dbReference>
<evidence type="ECO:0000256" key="4">
    <source>
        <dbReference type="RuleBase" id="RU364078"/>
    </source>
</evidence>
<comment type="pathway">
    <text evidence="3 4">Cofactor biosynthesis; coenzyme A biosynthesis; CoA from (R)-pantothenate: step 2/5.</text>
</comment>
<dbReference type="GeneID" id="78512344"/>
<evidence type="ECO:0000256" key="1">
    <source>
        <dbReference type="ARBA" id="ARBA00022793"/>
    </source>
</evidence>
<dbReference type="UniPathway" id="UPA00241">
    <property type="reaction ID" value="UER00353"/>
</dbReference>
<evidence type="ECO:0000313" key="8">
    <source>
        <dbReference type="Proteomes" id="UP000000333"/>
    </source>
</evidence>
<feature type="binding site" evidence="3">
    <location>
        <position position="277"/>
    </location>
    <ligand>
        <name>CTP</name>
        <dbReference type="ChEBI" id="CHEBI:37563"/>
    </ligand>
</feature>
<dbReference type="EMBL" id="CP002106">
    <property type="protein sequence ID" value="ADK68035.1"/>
    <property type="molecule type" value="Genomic_DNA"/>
</dbReference>
<comment type="pathway">
    <text evidence="3 4">Cofactor biosynthesis; coenzyme A biosynthesis; CoA from (R)-pantothenate: step 3/5.</text>
</comment>
<evidence type="ECO:0000259" key="6">
    <source>
        <dbReference type="Pfam" id="PF04127"/>
    </source>
</evidence>
<feature type="active site" description="Proton donor" evidence="3">
    <location>
        <position position="155"/>
    </location>
</feature>
<dbReference type="HAMAP" id="MF_02225">
    <property type="entry name" value="CoaBC"/>
    <property type="match status" value="1"/>
</dbReference>
<dbReference type="InterPro" id="IPR005252">
    <property type="entry name" value="CoaBC"/>
</dbReference>
<dbReference type="NCBIfam" id="TIGR00521">
    <property type="entry name" value="coaBC_dfp"/>
    <property type="match status" value="1"/>
</dbReference>
<comment type="catalytic activity">
    <reaction evidence="3 4">
        <text>N-[(R)-4-phosphopantothenoyl]-L-cysteine + H(+) = (R)-4'-phosphopantetheine + CO2</text>
        <dbReference type="Rhea" id="RHEA:16793"/>
        <dbReference type="ChEBI" id="CHEBI:15378"/>
        <dbReference type="ChEBI" id="CHEBI:16526"/>
        <dbReference type="ChEBI" id="CHEBI:59458"/>
        <dbReference type="ChEBI" id="CHEBI:61723"/>
        <dbReference type="EC" id="4.1.1.36"/>
    </reaction>
</comment>
<dbReference type="Gene3D" id="3.40.50.10300">
    <property type="entry name" value="CoaB-like"/>
    <property type="match status" value="1"/>
</dbReference>
<accession>E1R071</accession>
<dbReference type="STRING" id="633147.Olsu_0924"/>
<keyword evidence="3" id="KW-0511">Multifunctional enzyme</keyword>
<dbReference type="GO" id="GO:0071513">
    <property type="term" value="C:phosphopantothenoylcysteine decarboxylase complex"/>
    <property type="evidence" value="ECO:0007669"/>
    <property type="project" value="TreeGrafter"/>
</dbReference>
<feature type="region of interest" description="Phosphopantothenate--cysteine ligase" evidence="3">
    <location>
        <begin position="189"/>
        <end position="397"/>
    </location>
</feature>
<dbReference type="EC" id="4.1.1.36" evidence="3"/>
<dbReference type="GO" id="GO:0010181">
    <property type="term" value="F:FMN binding"/>
    <property type="evidence" value="ECO:0007669"/>
    <property type="project" value="UniProtKB-UniRule"/>
</dbReference>
<dbReference type="Proteomes" id="UP000000333">
    <property type="component" value="Chromosome"/>
</dbReference>